<organism evidence="1 2">
    <name type="scientific">Mycolicibacillus koreensis</name>
    <dbReference type="NCBI Taxonomy" id="1069220"/>
    <lineage>
        <taxon>Bacteria</taxon>
        <taxon>Bacillati</taxon>
        <taxon>Actinomycetota</taxon>
        <taxon>Actinomycetes</taxon>
        <taxon>Mycobacteriales</taxon>
        <taxon>Mycobacteriaceae</taxon>
        <taxon>Mycolicibacillus</taxon>
    </lineage>
</organism>
<sequence>MPFTDPIPALRTIGFTGSNAILLSGYGDDEASALRGVMLQGHRSLLDCSYTLYGASTLHADAGFNLVSVVLAAP</sequence>
<dbReference type="AlphaFoldDB" id="A0A7I7SHR9"/>
<dbReference type="Proteomes" id="UP000193577">
    <property type="component" value="Unassembled WGS sequence"/>
</dbReference>
<dbReference type="EMBL" id="NCXO01000064">
    <property type="protein sequence ID" value="OSC26252.1"/>
    <property type="molecule type" value="Genomic_DNA"/>
</dbReference>
<name>A0A7I7SHR9_9MYCO</name>
<protein>
    <submittedName>
        <fullName evidence="1">Uncharacterized protein</fullName>
    </submittedName>
</protein>
<proteinExistence type="predicted"/>
<comment type="caution">
    <text evidence="1">The sequence shown here is derived from an EMBL/GenBank/DDBJ whole genome shotgun (WGS) entry which is preliminary data.</text>
</comment>
<gene>
    <name evidence="1" type="ORF">B8W67_18620</name>
</gene>
<evidence type="ECO:0000313" key="2">
    <source>
        <dbReference type="Proteomes" id="UP000193577"/>
    </source>
</evidence>
<evidence type="ECO:0000313" key="1">
    <source>
        <dbReference type="EMBL" id="OSC26252.1"/>
    </source>
</evidence>
<accession>A0A7I7SHR9</accession>
<reference evidence="1 2" key="1">
    <citation type="submission" date="2017-04" db="EMBL/GenBank/DDBJ databases">
        <title>The new phylogeny of genus Mycobacterium.</title>
        <authorList>
            <person name="Tortoli E."/>
            <person name="Trovato A."/>
            <person name="Cirillo D.M."/>
        </authorList>
    </citation>
    <scope>NUCLEOTIDE SEQUENCE [LARGE SCALE GENOMIC DNA]</scope>
    <source>
        <strain evidence="1 2">KCTC 19819</strain>
    </source>
</reference>
<keyword evidence="2" id="KW-1185">Reference proteome</keyword>